<sequence length="183" mass="20218">MADSILPYTSVTCFALLIIFLNFVSKSYSHSQSDIFLQSPKDHLLCRQCGADLASSGSIVNHLSPEATVVVNQTLFGKAGVEIQVLTNPLGIQFGLITVSKAFCVGIAGKWHTEFSWFPGYAWKHCMCNYCSSVLGWMFEPIETATSERIFPSSKGFYALILNQILSETFANSLLVVPKSYRN</sequence>
<gene>
    <name evidence="4" type="primary">LOC107271961</name>
</gene>
<keyword evidence="1" id="KW-0472">Membrane</keyword>
<evidence type="ECO:0000259" key="2">
    <source>
        <dbReference type="PROSITE" id="PS51788"/>
    </source>
</evidence>
<accession>A0AAJ7C809</accession>
<dbReference type="FunFam" id="2.170.150.20:FF:000007">
    <property type="entry name" value="Protein cereblon"/>
    <property type="match status" value="1"/>
</dbReference>
<keyword evidence="1" id="KW-0812">Transmembrane</keyword>
<dbReference type="Gene3D" id="2.170.150.20">
    <property type="entry name" value="Peptide methionine sulfoxide reductase"/>
    <property type="match status" value="1"/>
</dbReference>
<dbReference type="KEGG" id="ccin:107271961"/>
<feature type="transmembrane region" description="Helical" evidence="1">
    <location>
        <begin position="6"/>
        <end position="24"/>
    </location>
</feature>
<dbReference type="RefSeq" id="XP_015604094.1">
    <property type="nucleotide sequence ID" value="XM_015748608.2"/>
</dbReference>
<dbReference type="GeneID" id="107271961"/>
<organism evidence="3 4">
    <name type="scientific">Cephus cinctus</name>
    <name type="common">Wheat stem sawfly</name>
    <dbReference type="NCBI Taxonomy" id="211228"/>
    <lineage>
        <taxon>Eukaryota</taxon>
        <taxon>Metazoa</taxon>
        <taxon>Ecdysozoa</taxon>
        <taxon>Arthropoda</taxon>
        <taxon>Hexapoda</taxon>
        <taxon>Insecta</taxon>
        <taxon>Pterygota</taxon>
        <taxon>Neoptera</taxon>
        <taxon>Endopterygota</taxon>
        <taxon>Hymenoptera</taxon>
        <taxon>Cephoidea</taxon>
        <taxon>Cephidae</taxon>
        <taxon>Cephus</taxon>
    </lineage>
</organism>
<dbReference type="InterPro" id="IPR034750">
    <property type="entry name" value="CULT"/>
</dbReference>
<keyword evidence="3" id="KW-1185">Reference proteome</keyword>
<dbReference type="Proteomes" id="UP000694920">
    <property type="component" value="Unplaced"/>
</dbReference>
<reference evidence="4" key="1">
    <citation type="submission" date="2025-08" db="UniProtKB">
        <authorList>
            <consortium name="RefSeq"/>
        </authorList>
    </citation>
    <scope>IDENTIFICATION</scope>
</reference>
<protein>
    <submittedName>
        <fullName evidence="4">Protein cereblon homolog</fullName>
    </submittedName>
</protein>
<name>A0AAJ7C809_CEPCN</name>
<dbReference type="AlphaFoldDB" id="A0AAJ7C809"/>
<evidence type="ECO:0000313" key="4">
    <source>
        <dbReference type="RefSeq" id="XP_015604094.1"/>
    </source>
</evidence>
<evidence type="ECO:0000313" key="3">
    <source>
        <dbReference type="Proteomes" id="UP000694920"/>
    </source>
</evidence>
<evidence type="ECO:0000256" key="1">
    <source>
        <dbReference type="SAM" id="Phobius"/>
    </source>
</evidence>
<dbReference type="CDD" id="cd15777">
    <property type="entry name" value="CRBN_C_like"/>
    <property type="match status" value="1"/>
</dbReference>
<keyword evidence="1" id="KW-1133">Transmembrane helix</keyword>
<feature type="domain" description="CULT" evidence="2">
    <location>
        <begin position="41"/>
        <end position="169"/>
    </location>
</feature>
<dbReference type="PROSITE" id="PS51788">
    <property type="entry name" value="CULT"/>
    <property type="match status" value="1"/>
</dbReference>
<proteinExistence type="predicted"/>